<feature type="compositionally biased region" description="Basic residues" evidence="2">
    <location>
        <begin position="430"/>
        <end position="439"/>
    </location>
</feature>
<feature type="region of interest" description="Disordered" evidence="2">
    <location>
        <begin position="321"/>
        <end position="467"/>
    </location>
</feature>
<dbReference type="Pfam" id="PF00085">
    <property type="entry name" value="Thioredoxin"/>
    <property type="match status" value="1"/>
</dbReference>
<keyword evidence="1" id="KW-1015">Disulfide bond</keyword>
<feature type="compositionally biased region" description="Low complexity" evidence="2">
    <location>
        <begin position="226"/>
        <end position="235"/>
    </location>
</feature>
<dbReference type="SUPFAM" id="SSF46934">
    <property type="entry name" value="UBA-like"/>
    <property type="match status" value="1"/>
</dbReference>
<dbReference type="SMART" id="SM00165">
    <property type="entry name" value="UBA"/>
    <property type="match status" value="1"/>
</dbReference>
<dbReference type="PANTHER" id="PTHR46115">
    <property type="entry name" value="THIOREDOXIN-LIKE PROTEIN 1"/>
    <property type="match status" value="1"/>
</dbReference>
<evidence type="ECO:0000256" key="2">
    <source>
        <dbReference type="SAM" id="MobiDB-lite"/>
    </source>
</evidence>
<dbReference type="InterPro" id="IPR013766">
    <property type="entry name" value="Thioredoxin_domain"/>
</dbReference>
<dbReference type="CDD" id="cd02947">
    <property type="entry name" value="TRX_family"/>
    <property type="match status" value="1"/>
</dbReference>
<reference evidence="5" key="1">
    <citation type="submission" date="2017-11" db="EMBL/GenBank/DDBJ databases">
        <title>The sensing device of the deep-sea amphipod.</title>
        <authorList>
            <person name="Kobayashi H."/>
            <person name="Nagahama T."/>
            <person name="Arai W."/>
            <person name="Sasagawa Y."/>
            <person name="Umeda M."/>
            <person name="Hayashi T."/>
            <person name="Nikaido I."/>
            <person name="Watanabe H."/>
            <person name="Oguri K."/>
            <person name="Kitazato H."/>
            <person name="Fujioka K."/>
            <person name="Kido Y."/>
            <person name="Takami H."/>
        </authorList>
    </citation>
    <scope>NUCLEOTIDE SEQUENCE</scope>
    <source>
        <tissue evidence="5">Whole body</tissue>
    </source>
</reference>
<dbReference type="InterPro" id="IPR036249">
    <property type="entry name" value="Thioredoxin-like_sf"/>
</dbReference>
<dbReference type="PROSITE" id="PS50330">
    <property type="entry name" value="UIM"/>
    <property type="match status" value="1"/>
</dbReference>
<evidence type="ECO:0000313" key="5">
    <source>
        <dbReference type="EMBL" id="LAC23248.1"/>
    </source>
</evidence>
<evidence type="ECO:0000259" key="3">
    <source>
        <dbReference type="PROSITE" id="PS50030"/>
    </source>
</evidence>
<dbReference type="Gene3D" id="3.40.30.10">
    <property type="entry name" value="Glutaredoxin"/>
    <property type="match status" value="1"/>
</dbReference>
<name>A0A6A7FXF0_9CRUS</name>
<dbReference type="PROSITE" id="PS51352">
    <property type="entry name" value="THIOREDOXIN_2"/>
    <property type="match status" value="1"/>
</dbReference>
<feature type="compositionally biased region" description="Basic and acidic residues" evidence="2">
    <location>
        <begin position="420"/>
        <end position="429"/>
    </location>
</feature>
<accession>A0A6A7FXF0</accession>
<feature type="region of interest" description="Disordered" evidence="2">
    <location>
        <begin position="217"/>
        <end position="241"/>
    </location>
</feature>
<dbReference type="InterPro" id="IPR015940">
    <property type="entry name" value="UBA"/>
</dbReference>
<sequence>MSRVSNILSSDDFETQLNNANSVPKKGIVVHWTASWCGPCREISPAFDEFSQKFPRLVFLRVDVDACKELAQNAEIKSLPTFTFYHGTQQLSNETVTGVKSAELEAAIEKISSLSSPFSGGGRSLTAPSLEDSSASAQPPPRKRFNPWADPTFVPPGMQAPQTTNQVPDEAKSSKEPNSKSPWADPTFQPQQAPSPPNPDEDNELAKALAMSVEMDENENAAQVPNNSENENSSSKGNDPSLVAKINQDMLAQLLGMGFARIRSEKSLILTKGVNLEAAMNWLISNESSADIDEPLQVIGTAKKEDPAKVWGDKERWAPLGHESGVVYGSDEEDDDTKSILKRVSSQKKKYKAAEDTPSKPLTKEEKLKDLEKRRAQRKVDIAKQELETKKTSDRQSRQNTKDVAEMKRKRSEADQQMLLDKKKRELKLAKMRKRKIKEKIRAEKERRKREAEERQRIAEQRKANAN</sequence>
<dbReference type="Pfam" id="PF22562">
    <property type="entry name" value="UBA_7"/>
    <property type="match status" value="1"/>
</dbReference>
<evidence type="ECO:0000259" key="4">
    <source>
        <dbReference type="PROSITE" id="PS51352"/>
    </source>
</evidence>
<proteinExistence type="evidence at transcript level"/>
<feature type="compositionally biased region" description="Basic and acidic residues" evidence="2">
    <location>
        <begin position="169"/>
        <end position="178"/>
    </location>
</feature>
<dbReference type="InterPro" id="IPR009060">
    <property type="entry name" value="UBA-like_sf"/>
</dbReference>
<dbReference type="EMBL" id="IACT01004036">
    <property type="protein sequence ID" value="LAC23248.1"/>
    <property type="molecule type" value="mRNA"/>
</dbReference>
<dbReference type="AlphaFoldDB" id="A0A6A7FXF0"/>
<feature type="compositionally biased region" description="Basic and acidic residues" evidence="2">
    <location>
        <begin position="352"/>
        <end position="407"/>
    </location>
</feature>
<organism evidence="5">
    <name type="scientific">Hirondellea gigas</name>
    <dbReference type="NCBI Taxonomy" id="1518452"/>
    <lineage>
        <taxon>Eukaryota</taxon>
        <taxon>Metazoa</taxon>
        <taxon>Ecdysozoa</taxon>
        <taxon>Arthropoda</taxon>
        <taxon>Crustacea</taxon>
        <taxon>Multicrustacea</taxon>
        <taxon>Malacostraca</taxon>
        <taxon>Eumalacostraca</taxon>
        <taxon>Peracarida</taxon>
        <taxon>Amphipoda</taxon>
        <taxon>Amphilochidea</taxon>
        <taxon>Lysianassida</taxon>
        <taxon>Lysianassidira</taxon>
        <taxon>Lysianassoidea</taxon>
        <taxon>Lysianassidae</taxon>
        <taxon>Hirondellea</taxon>
    </lineage>
</organism>
<evidence type="ECO:0000256" key="1">
    <source>
        <dbReference type="ARBA" id="ARBA00023157"/>
    </source>
</evidence>
<dbReference type="InterPro" id="IPR003903">
    <property type="entry name" value="UIM_dom"/>
</dbReference>
<dbReference type="PROSITE" id="PS50030">
    <property type="entry name" value="UBA"/>
    <property type="match status" value="1"/>
</dbReference>
<dbReference type="Gene3D" id="1.10.8.10">
    <property type="entry name" value="DNA helicase RuvA subunit, C-terminal domain"/>
    <property type="match status" value="1"/>
</dbReference>
<feature type="region of interest" description="Disordered" evidence="2">
    <location>
        <begin position="115"/>
        <end position="203"/>
    </location>
</feature>
<protein>
    <submittedName>
        <fullName evidence="5">Uncharacterized protein</fullName>
    </submittedName>
</protein>
<feature type="domain" description="Thioredoxin" evidence="4">
    <location>
        <begin position="1"/>
        <end position="113"/>
    </location>
</feature>
<feature type="domain" description="UBA" evidence="3">
    <location>
        <begin position="245"/>
        <end position="286"/>
    </location>
</feature>
<dbReference type="SUPFAM" id="SSF52833">
    <property type="entry name" value="Thioredoxin-like"/>
    <property type="match status" value="1"/>
</dbReference>
<feature type="compositionally biased region" description="Basic and acidic residues" evidence="2">
    <location>
        <begin position="440"/>
        <end position="467"/>
    </location>
</feature>